<dbReference type="PANTHER" id="PTHR36842:SF2">
    <property type="entry name" value="SLR0505 PROTEIN"/>
    <property type="match status" value="1"/>
</dbReference>
<dbReference type="SUPFAM" id="SSF82171">
    <property type="entry name" value="DPP6 N-terminal domain-like"/>
    <property type="match status" value="1"/>
</dbReference>
<feature type="region of interest" description="Disordered" evidence="2">
    <location>
        <begin position="89"/>
        <end position="113"/>
    </location>
</feature>
<dbReference type="Pfam" id="PF07676">
    <property type="entry name" value="PD40"/>
    <property type="match status" value="2"/>
</dbReference>
<dbReference type="Gene3D" id="2.120.10.30">
    <property type="entry name" value="TolB, C-terminal domain"/>
    <property type="match status" value="2"/>
</dbReference>
<evidence type="ECO:0000256" key="3">
    <source>
        <dbReference type="SAM" id="SignalP"/>
    </source>
</evidence>
<feature type="region of interest" description="Disordered" evidence="2">
    <location>
        <begin position="30"/>
        <end position="50"/>
    </location>
</feature>
<dbReference type="InterPro" id="IPR011042">
    <property type="entry name" value="6-blade_b-propeller_TolB-like"/>
</dbReference>
<comment type="similarity">
    <text evidence="1">Belongs to the TolB family.</text>
</comment>
<sequence length="449" mass="47274">MRRLLAVGLAPIVVLSTAGPAHAEPDAAVTSRVSVATDGGQGDKKSQNPALSADGRYVAFDSEATLVPGDTNDDYDVFVRDRLTGTTTRVSVASDGSQGTAVGEEFPHPYSSSPSISADGRYVAFTSNATNLVPGDTNTAADVFVHDRQTGTTSRVSVATGGGQVRGGGFYASISADGRYVTFVSDAADLVPGDTNQRRDVFRHDRETGLTTRISVSTAGGQSNGSSDYSEPVMSADGRFVAFRSWATNLVPGDTNQVSDVFLRDTQQGTTTRISVASDGTEANELSYEPSISADGRYVAYGSGASNLVPGDGNHAADIFRYDRLTGTTIRISPAAATFEHDLPDGAKLSAISRDGRHVAYSSDALDIVPDDTNRSVDVFVHDVATGVTKRVSRTATGAQAANWSRYFSWSSRVAMSADGQYFAYDSGATDLVDTDTNGVWDVFVSSRP</sequence>
<dbReference type="EMBL" id="VOBR01000028">
    <property type="protein sequence ID" value="TWP46977.1"/>
    <property type="molecule type" value="Genomic_DNA"/>
</dbReference>
<name>A0A563EL38_9PSEU</name>
<proteinExistence type="inferred from homology"/>
<feature type="signal peptide" evidence="3">
    <location>
        <begin position="1"/>
        <end position="23"/>
    </location>
</feature>
<evidence type="ECO:0008006" key="6">
    <source>
        <dbReference type="Google" id="ProtNLM"/>
    </source>
</evidence>
<protein>
    <recommendedName>
        <fullName evidence="6">WD40-like Beta Propeller Repeat</fullName>
    </recommendedName>
</protein>
<evidence type="ECO:0000256" key="1">
    <source>
        <dbReference type="ARBA" id="ARBA00009820"/>
    </source>
</evidence>
<comment type="caution">
    <text evidence="4">The sequence shown here is derived from an EMBL/GenBank/DDBJ whole genome shotgun (WGS) entry which is preliminary data.</text>
</comment>
<dbReference type="AlphaFoldDB" id="A0A563EL38"/>
<keyword evidence="3" id="KW-0732">Signal</keyword>
<dbReference type="PANTHER" id="PTHR36842">
    <property type="entry name" value="PROTEIN TOLB HOMOLOG"/>
    <property type="match status" value="1"/>
</dbReference>
<feature type="chain" id="PRO_5022072992" description="WD40-like Beta Propeller Repeat" evidence="3">
    <location>
        <begin position="24"/>
        <end position="449"/>
    </location>
</feature>
<organism evidence="4 5">
    <name type="scientific">Lentzea tibetensis</name>
    <dbReference type="NCBI Taxonomy" id="2591470"/>
    <lineage>
        <taxon>Bacteria</taxon>
        <taxon>Bacillati</taxon>
        <taxon>Actinomycetota</taxon>
        <taxon>Actinomycetes</taxon>
        <taxon>Pseudonocardiales</taxon>
        <taxon>Pseudonocardiaceae</taxon>
        <taxon>Lentzea</taxon>
    </lineage>
</organism>
<reference evidence="4 5" key="1">
    <citation type="submission" date="2019-07" db="EMBL/GenBank/DDBJ databases">
        <title>Lentzea xizangensis sp. nov., isolated from Qinghai-Tibetan Plateau Soils.</title>
        <authorList>
            <person name="Huang J."/>
        </authorList>
    </citation>
    <scope>NUCLEOTIDE SEQUENCE [LARGE SCALE GENOMIC DNA]</scope>
    <source>
        <strain evidence="4 5">FXJ1.1311</strain>
    </source>
</reference>
<evidence type="ECO:0000256" key="2">
    <source>
        <dbReference type="SAM" id="MobiDB-lite"/>
    </source>
</evidence>
<dbReference type="Proteomes" id="UP000316639">
    <property type="component" value="Unassembled WGS sequence"/>
</dbReference>
<evidence type="ECO:0000313" key="4">
    <source>
        <dbReference type="EMBL" id="TWP46977.1"/>
    </source>
</evidence>
<feature type="compositionally biased region" description="Polar residues" evidence="2">
    <location>
        <begin position="89"/>
        <end position="100"/>
    </location>
</feature>
<keyword evidence="5" id="KW-1185">Reference proteome</keyword>
<dbReference type="InterPro" id="IPR011659">
    <property type="entry name" value="WD40"/>
</dbReference>
<accession>A0A563EL38</accession>
<evidence type="ECO:0000313" key="5">
    <source>
        <dbReference type="Proteomes" id="UP000316639"/>
    </source>
</evidence>
<dbReference type="OrthoDB" id="5240813at2"/>
<gene>
    <name evidence="4" type="ORF">FKR81_33540</name>
</gene>